<keyword evidence="1" id="KW-0812">Transmembrane</keyword>
<feature type="transmembrane region" description="Helical" evidence="1">
    <location>
        <begin position="97"/>
        <end position="117"/>
    </location>
</feature>
<organism evidence="2">
    <name type="scientific">bioreactor metagenome</name>
    <dbReference type="NCBI Taxonomy" id="1076179"/>
    <lineage>
        <taxon>unclassified sequences</taxon>
        <taxon>metagenomes</taxon>
        <taxon>ecological metagenomes</taxon>
    </lineage>
</organism>
<dbReference type="EMBL" id="VSSQ01026375">
    <property type="protein sequence ID" value="MPM75057.1"/>
    <property type="molecule type" value="Genomic_DNA"/>
</dbReference>
<keyword evidence="1" id="KW-1133">Transmembrane helix</keyword>
<feature type="transmembrane region" description="Helical" evidence="1">
    <location>
        <begin position="12"/>
        <end position="33"/>
    </location>
</feature>
<dbReference type="PANTHER" id="PTHR40044:SF1">
    <property type="entry name" value="INTEGRAL MEMBRANE PROTEIN"/>
    <property type="match status" value="1"/>
</dbReference>
<protein>
    <recommendedName>
        <fullName evidence="3">Queuosine transporter QueT</fullName>
    </recommendedName>
</protein>
<gene>
    <name evidence="2" type="ORF">SDC9_122048</name>
</gene>
<dbReference type="PIRSF" id="PIRSF031501">
    <property type="entry name" value="QueT"/>
    <property type="match status" value="1"/>
</dbReference>
<dbReference type="Pfam" id="PF06177">
    <property type="entry name" value="QueT"/>
    <property type="match status" value="1"/>
</dbReference>
<comment type="caution">
    <text evidence="2">The sequence shown here is derived from an EMBL/GenBank/DDBJ whole genome shotgun (WGS) entry which is preliminary data.</text>
</comment>
<keyword evidence="1" id="KW-0472">Membrane</keyword>
<evidence type="ECO:0008006" key="3">
    <source>
        <dbReference type="Google" id="ProtNLM"/>
    </source>
</evidence>
<evidence type="ECO:0000256" key="1">
    <source>
        <dbReference type="SAM" id="Phobius"/>
    </source>
</evidence>
<dbReference type="AlphaFoldDB" id="A0A645CDN3"/>
<feature type="transmembrane region" description="Helical" evidence="1">
    <location>
        <begin position="45"/>
        <end position="67"/>
    </location>
</feature>
<proteinExistence type="predicted"/>
<name>A0A645CDN3_9ZZZZ</name>
<feature type="transmembrane region" description="Helical" evidence="1">
    <location>
        <begin position="129"/>
        <end position="156"/>
    </location>
</feature>
<accession>A0A645CDN3</accession>
<dbReference type="InterPro" id="IPR010387">
    <property type="entry name" value="QueT"/>
</dbReference>
<dbReference type="PANTHER" id="PTHR40044">
    <property type="entry name" value="INTEGRAL MEMBRANE PROTEIN-RELATED"/>
    <property type="match status" value="1"/>
</dbReference>
<evidence type="ECO:0000313" key="2">
    <source>
        <dbReference type="EMBL" id="MPM75057.1"/>
    </source>
</evidence>
<feature type="transmembrane region" description="Helical" evidence="1">
    <location>
        <begin position="73"/>
        <end position="90"/>
    </location>
</feature>
<sequence>MRNLTARKLTLAAAVAALYAVLSYFSNIFGIAYGPIQCRFSEALCVLPFFFPSAVPGLFIGCLISNLLSPYGLPDVIFGSAATLIAALWTSRLRHKWLAPLPPVLCNGLIVGAVIAFEGASAPGVFLSLFAYHAFTIALGELLACYILGGILLTALPKLPYFRVMMPEQRLQ</sequence>
<reference evidence="2" key="1">
    <citation type="submission" date="2019-08" db="EMBL/GenBank/DDBJ databases">
        <authorList>
            <person name="Kucharzyk K."/>
            <person name="Murdoch R.W."/>
            <person name="Higgins S."/>
            <person name="Loffler F."/>
        </authorList>
    </citation>
    <scope>NUCLEOTIDE SEQUENCE</scope>
</reference>